<dbReference type="SUPFAM" id="SSF55729">
    <property type="entry name" value="Acyl-CoA N-acyltransferases (Nat)"/>
    <property type="match status" value="1"/>
</dbReference>
<name>A0ABQ7JJB3_9FUNG</name>
<keyword evidence="2" id="KW-1185">Reference proteome</keyword>
<proteinExistence type="predicted"/>
<sequence>MKLQDFTIRNTHPEEVDEFIDILEEAAEWLHSNNIKQWPLGMFRNPASRASMLTGIANKQYYTIDYHLPLSSGTGTGTTTKTVIAGLFVTNYEDSFDELLWNEYLASQGKDWRDALYLHRLVLKTPFKGCGLTPKIVEFVEGKVQESGRHFLRLDCLAGNERLRKFYRTKCRGVDGEGKEKGGLNELPTVWNLELGLEFARFELQVVPF</sequence>
<gene>
    <name evidence="1" type="ORF">BGZ96_003434</name>
</gene>
<dbReference type="Gene3D" id="3.40.630.30">
    <property type="match status" value="1"/>
</dbReference>
<reference evidence="1 2" key="1">
    <citation type="journal article" date="2020" name="Fungal Divers.">
        <title>Resolving the Mortierellaceae phylogeny through synthesis of multi-gene phylogenetics and phylogenomics.</title>
        <authorList>
            <person name="Vandepol N."/>
            <person name="Liber J."/>
            <person name="Desiro A."/>
            <person name="Na H."/>
            <person name="Kennedy M."/>
            <person name="Barry K."/>
            <person name="Grigoriev I.V."/>
            <person name="Miller A.N."/>
            <person name="O'Donnell K."/>
            <person name="Stajich J.E."/>
            <person name="Bonito G."/>
        </authorList>
    </citation>
    <scope>NUCLEOTIDE SEQUENCE [LARGE SCALE GENOMIC DNA]</scope>
    <source>
        <strain evidence="1 2">AD045</strain>
    </source>
</reference>
<comment type="caution">
    <text evidence="1">The sequence shown here is derived from an EMBL/GenBank/DDBJ whole genome shotgun (WGS) entry which is preliminary data.</text>
</comment>
<protein>
    <recommendedName>
        <fullName evidence="3">N-acetyltransferase domain-containing protein</fullName>
    </recommendedName>
</protein>
<accession>A0ABQ7JJB3</accession>
<dbReference type="InterPro" id="IPR016181">
    <property type="entry name" value="Acyl_CoA_acyltransferase"/>
</dbReference>
<dbReference type="Proteomes" id="UP001194696">
    <property type="component" value="Unassembled WGS sequence"/>
</dbReference>
<evidence type="ECO:0008006" key="3">
    <source>
        <dbReference type="Google" id="ProtNLM"/>
    </source>
</evidence>
<evidence type="ECO:0000313" key="2">
    <source>
        <dbReference type="Proteomes" id="UP001194696"/>
    </source>
</evidence>
<evidence type="ECO:0000313" key="1">
    <source>
        <dbReference type="EMBL" id="KAG0276166.1"/>
    </source>
</evidence>
<organism evidence="1 2">
    <name type="scientific">Linnemannia gamsii</name>
    <dbReference type="NCBI Taxonomy" id="64522"/>
    <lineage>
        <taxon>Eukaryota</taxon>
        <taxon>Fungi</taxon>
        <taxon>Fungi incertae sedis</taxon>
        <taxon>Mucoromycota</taxon>
        <taxon>Mortierellomycotina</taxon>
        <taxon>Mortierellomycetes</taxon>
        <taxon>Mortierellales</taxon>
        <taxon>Mortierellaceae</taxon>
        <taxon>Linnemannia</taxon>
    </lineage>
</organism>
<dbReference type="EMBL" id="JAAAIM010001737">
    <property type="protein sequence ID" value="KAG0276166.1"/>
    <property type="molecule type" value="Genomic_DNA"/>
</dbReference>